<evidence type="ECO:0000313" key="2">
    <source>
        <dbReference type="WBParaSite" id="RSKR_0000220400.1"/>
    </source>
</evidence>
<protein>
    <submittedName>
        <fullName evidence="2">PSI domain-containing protein</fullName>
    </submittedName>
</protein>
<organism evidence="1 2">
    <name type="scientific">Rhabditophanes sp. KR3021</name>
    <dbReference type="NCBI Taxonomy" id="114890"/>
    <lineage>
        <taxon>Eukaryota</taxon>
        <taxon>Metazoa</taxon>
        <taxon>Ecdysozoa</taxon>
        <taxon>Nematoda</taxon>
        <taxon>Chromadorea</taxon>
        <taxon>Rhabditida</taxon>
        <taxon>Tylenchina</taxon>
        <taxon>Panagrolaimomorpha</taxon>
        <taxon>Strongyloidoidea</taxon>
        <taxon>Alloionematidae</taxon>
        <taxon>Rhabditophanes</taxon>
    </lineage>
</organism>
<accession>A0AC35TN44</accession>
<dbReference type="WBParaSite" id="RSKR_0000220400.1">
    <property type="protein sequence ID" value="RSKR_0000220400.1"/>
    <property type="gene ID" value="RSKR_0000220400"/>
</dbReference>
<proteinExistence type="predicted"/>
<sequence>MLQQIIFAVALVLVAGSVVVPEETAQQTNANELFDSTNELFTSTRRPFIVRAQENLVKEEINCTLGDDVKKNCKNCLNISKKCQWCESSKVCERYNPTNTCPVKDTKFIHCNVPYNAILIIFIVIAIITFIVCIVIFCCVCSKVDQCARWNRNRQYIKENLKIAIQRDSFNQEQEQRKIARKARMDEIRVKYGIAAATSPSFTRMNSFRVKKESSNV</sequence>
<dbReference type="Proteomes" id="UP000095286">
    <property type="component" value="Unplaced"/>
</dbReference>
<name>A0AC35TN44_9BILA</name>
<evidence type="ECO:0000313" key="1">
    <source>
        <dbReference type="Proteomes" id="UP000095286"/>
    </source>
</evidence>
<reference evidence="2" key="1">
    <citation type="submission" date="2016-11" db="UniProtKB">
        <authorList>
            <consortium name="WormBaseParasite"/>
        </authorList>
    </citation>
    <scope>IDENTIFICATION</scope>
    <source>
        <strain evidence="2">KR3021</strain>
    </source>
</reference>